<dbReference type="EMBL" id="OBMI01000002">
    <property type="protein sequence ID" value="SOB87020.1"/>
    <property type="molecule type" value="Genomic_DNA"/>
</dbReference>
<dbReference type="AlphaFoldDB" id="A0A285QYH9"/>
<dbReference type="SUPFAM" id="SSF111331">
    <property type="entry name" value="NAD kinase/diacylglycerol kinase-like"/>
    <property type="match status" value="1"/>
</dbReference>
<dbReference type="Pfam" id="PF00781">
    <property type="entry name" value="DAGK_cat"/>
    <property type="match status" value="1"/>
</dbReference>
<sequence length="348" mass="36464">MKFLIPLGPTLPDGAATARIGADPAAQDGRLAPVSSASFHFLPDRARVGIISNPRSRRNQAASLPRRVGPGISGAAPTNADELRETLRHFADQRIELLVIDGGDGTVRDVLSAAAPFFGDELPAIALSPSGKTNALALDLGVPLGWGIDDAIAAWGRGNIGHRAPIEIERPGGSRLFGFIFGAGAFVRATALAQRTHRWGAIDGLAVGLSLAGALGQTFFGGRDNPWRKGDHVTIVNTRSGVTVARDFYILFGSTLQRLPLGLRVLGRPGPGLNVLAVDAPPRNLPLSALGILAGREGGRLAQDGVHHGHDIPPTELTLDHGFILDGEHFAGGTVTVRAGRAIRFVMP</sequence>
<feature type="region of interest" description="Disordered" evidence="1">
    <location>
        <begin position="53"/>
        <end position="74"/>
    </location>
</feature>
<evidence type="ECO:0000259" key="2">
    <source>
        <dbReference type="Pfam" id="PF00781"/>
    </source>
</evidence>
<dbReference type="Proteomes" id="UP000219494">
    <property type="component" value="Unassembled WGS sequence"/>
</dbReference>
<gene>
    <name evidence="3" type="ORF">SAMN06297144_2140</name>
</gene>
<accession>A0A285QYH9</accession>
<organism evidence="3 4">
    <name type="scientific">Sphingomonas guangdongensis</name>
    <dbReference type="NCBI Taxonomy" id="1141890"/>
    <lineage>
        <taxon>Bacteria</taxon>
        <taxon>Pseudomonadati</taxon>
        <taxon>Pseudomonadota</taxon>
        <taxon>Alphaproteobacteria</taxon>
        <taxon>Sphingomonadales</taxon>
        <taxon>Sphingomonadaceae</taxon>
        <taxon>Sphingomonas</taxon>
    </lineage>
</organism>
<keyword evidence="3" id="KW-0418">Kinase</keyword>
<dbReference type="Gene3D" id="3.40.50.10330">
    <property type="entry name" value="Probable inorganic polyphosphate/atp-NAD kinase, domain 1"/>
    <property type="match status" value="1"/>
</dbReference>
<dbReference type="GO" id="GO:0016301">
    <property type="term" value="F:kinase activity"/>
    <property type="evidence" value="ECO:0007669"/>
    <property type="project" value="UniProtKB-KW"/>
</dbReference>
<dbReference type="RefSeq" id="WP_097063966.1">
    <property type="nucleotide sequence ID" value="NZ_OBMI01000002.1"/>
</dbReference>
<evidence type="ECO:0000256" key="1">
    <source>
        <dbReference type="SAM" id="MobiDB-lite"/>
    </source>
</evidence>
<dbReference type="OrthoDB" id="7209949at2"/>
<evidence type="ECO:0000313" key="3">
    <source>
        <dbReference type="EMBL" id="SOB87020.1"/>
    </source>
</evidence>
<keyword evidence="3" id="KW-0808">Transferase</keyword>
<protein>
    <submittedName>
        <fullName evidence="3">Diacylglycerol kinase catalytic domain-containing protein</fullName>
    </submittedName>
</protein>
<dbReference type="InterPro" id="IPR001206">
    <property type="entry name" value="Diacylglycerol_kinase_cat_dom"/>
</dbReference>
<feature type="domain" description="DAGKc" evidence="2">
    <location>
        <begin position="49"/>
        <end position="155"/>
    </location>
</feature>
<reference evidence="3 4" key="1">
    <citation type="submission" date="2017-07" db="EMBL/GenBank/DDBJ databases">
        <authorList>
            <person name="Sun Z.S."/>
            <person name="Albrecht U."/>
            <person name="Echele G."/>
            <person name="Lee C.C."/>
        </authorList>
    </citation>
    <scope>NUCLEOTIDE SEQUENCE [LARGE SCALE GENOMIC DNA]</scope>
    <source>
        <strain evidence="3 4">CGMCC 1.12672</strain>
    </source>
</reference>
<dbReference type="InterPro" id="IPR017438">
    <property type="entry name" value="ATP-NAD_kinase_N"/>
</dbReference>
<name>A0A285QYH9_9SPHN</name>
<dbReference type="InterPro" id="IPR016064">
    <property type="entry name" value="NAD/diacylglycerol_kinase_sf"/>
</dbReference>
<evidence type="ECO:0000313" key="4">
    <source>
        <dbReference type="Proteomes" id="UP000219494"/>
    </source>
</evidence>
<proteinExistence type="predicted"/>
<keyword evidence="4" id="KW-1185">Reference proteome</keyword>